<gene>
    <name evidence="1" type="ORF">UC8_09800</name>
</gene>
<name>A0A5B9QLV9_9BACT</name>
<proteinExistence type="predicted"/>
<evidence type="ECO:0000313" key="1">
    <source>
        <dbReference type="EMBL" id="QEG39019.1"/>
    </source>
</evidence>
<organism evidence="1 2">
    <name type="scientific">Roseimaritima ulvae</name>
    <dbReference type="NCBI Taxonomy" id="980254"/>
    <lineage>
        <taxon>Bacteria</taxon>
        <taxon>Pseudomonadati</taxon>
        <taxon>Planctomycetota</taxon>
        <taxon>Planctomycetia</taxon>
        <taxon>Pirellulales</taxon>
        <taxon>Pirellulaceae</taxon>
        <taxon>Roseimaritima</taxon>
    </lineage>
</organism>
<protein>
    <submittedName>
        <fullName evidence="1">Uncharacterized protein</fullName>
    </submittedName>
</protein>
<keyword evidence="2" id="KW-1185">Reference proteome</keyword>
<accession>A0A5B9QLV9</accession>
<dbReference type="Proteomes" id="UP000325286">
    <property type="component" value="Chromosome"/>
</dbReference>
<dbReference type="EMBL" id="CP042914">
    <property type="protein sequence ID" value="QEG39019.1"/>
    <property type="molecule type" value="Genomic_DNA"/>
</dbReference>
<dbReference type="KEGG" id="rul:UC8_09800"/>
<evidence type="ECO:0000313" key="2">
    <source>
        <dbReference type="Proteomes" id="UP000325286"/>
    </source>
</evidence>
<sequence length="153" mass="15450">MQAGARWLRNRRAGAARYAMTRLRSFSKPLAMSLLLGAGLMLCGGCVGLNIPSVRYHDAPTPPGAPRTLDEALLFSRDGGSGPGGPPAAVGHGPVGEGFPMVGPYPPGTGGPGACATGDCGEELEEPAGPGAALPAVPWPRFHPVPTTPVFAG</sequence>
<dbReference type="AlphaFoldDB" id="A0A5B9QLV9"/>
<reference evidence="1 2" key="1">
    <citation type="submission" date="2019-08" db="EMBL/GenBank/DDBJ databases">
        <title>Deep-cultivation of Planctomycetes and their phenomic and genomic characterization uncovers novel biology.</title>
        <authorList>
            <person name="Wiegand S."/>
            <person name="Jogler M."/>
            <person name="Boedeker C."/>
            <person name="Pinto D."/>
            <person name="Vollmers J."/>
            <person name="Rivas-Marin E."/>
            <person name="Kohn T."/>
            <person name="Peeters S.H."/>
            <person name="Heuer A."/>
            <person name="Rast P."/>
            <person name="Oberbeckmann S."/>
            <person name="Bunk B."/>
            <person name="Jeske O."/>
            <person name="Meyerdierks A."/>
            <person name="Storesund J.E."/>
            <person name="Kallscheuer N."/>
            <person name="Luecker S."/>
            <person name="Lage O.M."/>
            <person name="Pohl T."/>
            <person name="Merkel B.J."/>
            <person name="Hornburger P."/>
            <person name="Mueller R.-W."/>
            <person name="Bruemmer F."/>
            <person name="Labrenz M."/>
            <person name="Spormann A.M."/>
            <person name="Op den Camp H."/>
            <person name="Overmann J."/>
            <person name="Amann R."/>
            <person name="Jetten M.S.M."/>
            <person name="Mascher T."/>
            <person name="Medema M.H."/>
            <person name="Devos D.P."/>
            <person name="Kaster A.-K."/>
            <person name="Ovreas L."/>
            <person name="Rohde M."/>
            <person name="Galperin M.Y."/>
            <person name="Jogler C."/>
        </authorList>
    </citation>
    <scope>NUCLEOTIDE SEQUENCE [LARGE SCALE GENOMIC DNA]</scope>
    <source>
        <strain evidence="1 2">UC8</strain>
    </source>
</reference>